<comment type="caution">
    <text evidence="3">The sequence shown here is derived from an EMBL/GenBank/DDBJ whole genome shotgun (WGS) entry which is preliminary data.</text>
</comment>
<evidence type="ECO:0008006" key="5">
    <source>
        <dbReference type="Google" id="ProtNLM"/>
    </source>
</evidence>
<protein>
    <recommendedName>
        <fullName evidence="5">CCHC-type domain-containing protein</fullName>
    </recommendedName>
</protein>
<evidence type="ECO:0000313" key="4">
    <source>
        <dbReference type="Proteomes" id="UP000265515"/>
    </source>
</evidence>
<evidence type="ECO:0000313" key="3">
    <source>
        <dbReference type="EMBL" id="GBG75830.1"/>
    </source>
</evidence>
<keyword evidence="1" id="KW-0175">Coiled coil</keyword>
<reference evidence="3 4" key="1">
    <citation type="journal article" date="2018" name="Cell">
        <title>The Chara Genome: Secondary Complexity and Implications for Plant Terrestrialization.</title>
        <authorList>
            <person name="Nishiyama T."/>
            <person name="Sakayama H."/>
            <person name="Vries J.D."/>
            <person name="Buschmann H."/>
            <person name="Saint-Marcoux D."/>
            <person name="Ullrich K.K."/>
            <person name="Haas F.B."/>
            <person name="Vanderstraeten L."/>
            <person name="Becker D."/>
            <person name="Lang D."/>
            <person name="Vosolsobe S."/>
            <person name="Rombauts S."/>
            <person name="Wilhelmsson P.K.I."/>
            <person name="Janitza P."/>
            <person name="Kern R."/>
            <person name="Heyl A."/>
            <person name="Rumpler F."/>
            <person name="Villalobos L.I.A.C."/>
            <person name="Clay J.M."/>
            <person name="Skokan R."/>
            <person name="Toyoda A."/>
            <person name="Suzuki Y."/>
            <person name="Kagoshima H."/>
            <person name="Schijlen E."/>
            <person name="Tajeshwar N."/>
            <person name="Catarino B."/>
            <person name="Hetherington A.J."/>
            <person name="Saltykova A."/>
            <person name="Bonnot C."/>
            <person name="Breuninger H."/>
            <person name="Symeonidi A."/>
            <person name="Radhakrishnan G.V."/>
            <person name="Van Nieuwerburgh F."/>
            <person name="Deforce D."/>
            <person name="Chang C."/>
            <person name="Karol K.G."/>
            <person name="Hedrich R."/>
            <person name="Ulvskov P."/>
            <person name="Glockner G."/>
            <person name="Delwiche C.F."/>
            <person name="Petrasek J."/>
            <person name="Van de Peer Y."/>
            <person name="Friml J."/>
            <person name="Beilby M."/>
            <person name="Dolan L."/>
            <person name="Kohara Y."/>
            <person name="Sugano S."/>
            <person name="Fujiyama A."/>
            <person name="Delaux P.-M."/>
            <person name="Quint M."/>
            <person name="TheiBen G."/>
            <person name="Hagemann M."/>
            <person name="Harholt J."/>
            <person name="Dunand C."/>
            <person name="Zachgo S."/>
            <person name="Langdale J."/>
            <person name="Maumus F."/>
            <person name="Straeten D.V.D."/>
            <person name="Gould S.B."/>
            <person name="Rensing S.A."/>
        </authorList>
    </citation>
    <scope>NUCLEOTIDE SEQUENCE [LARGE SCALE GENOMIC DNA]</scope>
    <source>
        <strain evidence="3 4">S276</strain>
    </source>
</reference>
<feature type="compositionally biased region" description="Basic and acidic residues" evidence="2">
    <location>
        <begin position="187"/>
        <end position="197"/>
    </location>
</feature>
<dbReference type="AlphaFoldDB" id="A0A388L0K0"/>
<feature type="region of interest" description="Disordered" evidence="2">
    <location>
        <begin position="79"/>
        <end position="121"/>
    </location>
</feature>
<feature type="region of interest" description="Disordered" evidence="2">
    <location>
        <begin position="1"/>
        <end position="64"/>
    </location>
</feature>
<evidence type="ECO:0000256" key="1">
    <source>
        <dbReference type="SAM" id="Coils"/>
    </source>
</evidence>
<feature type="region of interest" description="Disordered" evidence="2">
    <location>
        <begin position="154"/>
        <end position="197"/>
    </location>
</feature>
<dbReference type="EMBL" id="BFEA01000232">
    <property type="protein sequence ID" value="GBG75830.1"/>
    <property type="molecule type" value="Genomic_DNA"/>
</dbReference>
<organism evidence="3 4">
    <name type="scientific">Chara braunii</name>
    <name type="common">Braun's stonewort</name>
    <dbReference type="NCBI Taxonomy" id="69332"/>
    <lineage>
        <taxon>Eukaryota</taxon>
        <taxon>Viridiplantae</taxon>
        <taxon>Streptophyta</taxon>
        <taxon>Charophyceae</taxon>
        <taxon>Charales</taxon>
        <taxon>Characeae</taxon>
        <taxon>Chara</taxon>
    </lineage>
</organism>
<sequence>MAGYGSRDYGCDPDHGRDRYCYRDDRRKGRSDGERDRNRDGERDRFEGGHTQGRDYSHGYSHGDSARRFVPVCYNCAEPGHYKNQSPRLVGESSYGAGGQRGQSFSLSQHAKTGTRRSASEEPIITKELEELKSTLANVKAYIDAEQARKDEAKLAKKEKGLRRQEQREREQKEEEECQLKARRAKKKEEKKRSELEAREAMRKDLGMEIRKHVSGVAKEMKEVLLQSLLTKSKGKAQVLSPEASEELDDSDAEALSAQADCRHRPLKRSPGGVPPVRASCSKKKISATIGPAGKLKYVADNLRDLGQRTVEKLKQICRDEDVLFSGGKKMDAIMAITEKRAQLAYGSDDEDNVAEELERINSKLSRRMRNDSELISMSYDIKDTFSKLPHEEIIMVVDWVLDYHSRKGHKSIRVNTRGFALCLLSPLLFLYSFLSVLLTDISRETNEADQARMLLLITEAKQRSDAVAAAAKQKAEDAEKARLLAIEQQRQHDEATTKAADEERVQCREKIFSGEQALLTMAADWRAEAENGKMEETELGFIWCRIHLVPDSCMREVQKAVMKRVMVADDVFRYVVAANPAGVQEACKFGSRGVVLAREKPRVLTQTVNGREDAVVPEVVAGKRTGDVHGNGEAGFPWDRHRAQLAVGIAVAGLASSTNFVRVAIPSDIGNEVGPSESLLKCNSAIDSKMASELGVMVLAEKASPKTMVSWDTQ</sequence>
<gene>
    <name evidence="3" type="ORF">CBR_g21075</name>
</gene>
<accession>A0A388L0K0</accession>
<feature type="compositionally biased region" description="Polar residues" evidence="2">
    <location>
        <begin position="102"/>
        <end position="112"/>
    </location>
</feature>
<dbReference type="Proteomes" id="UP000265515">
    <property type="component" value="Unassembled WGS sequence"/>
</dbReference>
<feature type="compositionally biased region" description="Basic and acidic residues" evidence="2">
    <location>
        <begin position="9"/>
        <end position="57"/>
    </location>
</feature>
<keyword evidence="4" id="KW-1185">Reference proteome</keyword>
<dbReference type="Gramene" id="GBG75830">
    <property type="protein sequence ID" value="GBG75830"/>
    <property type="gene ID" value="CBR_g21075"/>
</dbReference>
<feature type="compositionally biased region" description="Basic and acidic residues" evidence="2">
    <location>
        <begin position="154"/>
        <end position="173"/>
    </location>
</feature>
<dbReference type="OrthoDB" id="425619at2759"/>
<evidence type="ECO:0000256" key="2">
    <source>
        <dbReference type="SAM" id="MobiDB-lite"/>
    </source>
</evidence>
<name>A0A388L0K0_CHABU</name>
<feature type="coiled-coil region" evidence="1">
    <location>
        <begin position="462"/>
        <end position="489"/>
    </location>
</feature>
<proteinExistence type="predicted"/>